<dbReference type="GO" id="GO:0061630">
    <property type="term" value="F:ubiquitin protein ligase activity"/>
    <property type="evidence" value="ECO:0007669"/>
    <property type="project" value="UniProtKB-EC"/>
</dbReference>
<dbReference type="PANTHER" id="PTHR45931">
    <property type="entry name" value="SI:CH211-59O9.10"/>
    <property type="match status" value="1"/>
</dbReference>
<feature type="region of interest" description="Disordered" evidence="9">
    <location>
        <begin position="52"/>
        <end position="75"/>
    </location>
</feature>
<feature type="domain" description="RING-type" evidence="10">
    <location>
        <begin position="318"/>
        <end position="359"/>
    </location>
</feature>
<gene>
    <name evidence="11" type="ORF">FNYG_13748</name>
</gene>
<keyword evidence="12" id="KW-1185">Reference proteome</keyword>
<dbReference type="PANTHER" id="PTHR45931:SF3">
    <property type="entry name" value="RING ZINC FINGER-CONTAINING PROTEIN"/>
    <property type="match status" value="1"/>
</dbReference>
<dbReference type="Proteomes" id="UP000236664">
    <property type="component" value="Unassembled WGS sequence"/>
</dbReference>
<dbReference type="AlphaFoldDB" id="A0A2K0UUV3"/>
<dbReference type="SUPFAM" id="SSF57850">
    <property type="entry name" value="RING/U-box"/>
    <property type="match status" value="1"/>
</dbReference>
<dbReference type="OrthoDB" id="8062037at2759"/>
<comment type="caution">
    <text evidence="11">The sequence shown here is derived from an EMBL/GenBank/DDBJ whole genome shotgun (WGS) entry which is preliminary data.</text>
</comment>
<keyword evidence="7" id="KW-0862">Zinc</keyword>
<reference evidence="11 12" key="1">
    <citation type="submission" date="2017-06" db="EMBL/GenBank/DDBJ databases">
        <title>Genome of Fusarium nygamai isolate CS10214.</title>
        <authorList>
            <person name="Gardiner D.M."/>
            <person name="Obanor F."/>
            <person name="Kazan K."/>
        </authorList>
    </citation>
    <scope>NUCLEOTIDE SEQUENCE [LARGE SCALE GENOMIC DNA]</scope>
    <source>
        <strain evidence="11 12">CS10214</strain>
    </source>
</reference>
<dbReference type="Gene3D" id="3.30.40.10">
    <property type="entry name" value="Zinc/RING finger domain, C3HC4 (zinc finger)"/>
    <property type="match status" value="1"/>
</dbReference>
<dbReference type="FunFam" id="3.30.40.10:FF:000127">
    <property type="entry name" value="E3 ubiquitin-protein ligase RNF181"/>
    <property type="match status" value="1"/>
</dbReference>
<evidence type="ECO:0000259" key="10">
    <source>
        <dbReference type="PROSITE" id="PS50089"/>
    </source>
</evidence>
<dbReference type="EC" id="2.3.2.27" evidence="2"/>
<dbReference type="GO" id="GO:0006511">
    <property type="term" value="P:ubiquitin-dependent protein catabolic process"/>
    <property type="evidence" value="ECO:0007669"/>
    <property type="project" value="TreeGrafter"/>
</dbReference>
<comment type="catalytic activity">
    <reaction evidence="1">
        <text>S-ubiquitinyl-[E2 ubiquitin-conjugating enzyme]-L-cysteine + [acceptor protein]-L-lysine = [E2 ubiquitin-conjugating enzyme]-L-cysteine + N(6)-ubiquitinyl-[acceptor protein]-L-lysine.</text>
        <dbReference type="EC" id="2.3.2.27"/>
    </reaction>
</comment>
<accession>A0A2K0UUV3</accession>
<evidence type="ECO:0000313" key="12">
    <source>
        <dbReference type="Proteomes" id="UP000236664"/>
    </source>
</evidence>
<feature type="region of interest" description="Disordered" evidence="9">
    <location>
        <begin position="91"/>
        <end position="112"/>
    </location>
</feature>
<evidence type="ECO:0000256" key="9">
    <source>
        <dbReference type="SAM" id="MobiDB-lite"/>
    </source>
</evidence>
<evidence type="ECO:0000256" key="8">
    <source>
        <dbReference type="PROSITE-ProRule" id="PRU00175"/>
    </source>
</evidence>
<dbReference type="GO" id="GO:0008270">
    <property type="term" value="F:zinc ion binding"/>
    <property type="evidence" value="ECO:0007669"/>
    <property type="project" value="UniProtKB-KW"/>
</dbReference>
<dbReference type="PROSITE" id="PS50089">
    <property type="entry name" value="ZF_RING_2"/>
    <property type="match status" value="1"/>
</dbReference>
<feature type="region of interest" description="Disordered" evidence="9">
    <location>
        <begin position="220"/>
        <end position="243"/>
    </location>
</feature>
<sequence length="421" mass="45506">MSSHAQTHIHVDATAGREVVYCHACANEWYRDQNGLTCPECHGEIIEIIDPDNDPRDFDHHTSASTSPERHLFNSDPEEADIDEHAHNGFTFRRNARGGPEHPHHHHDPAVGPTLERFFDMLNGFGPRAPGGNGSFSPSPVEREQPAEQTLGPRIHRTTFTSGPFGGGTTLVTIVSGPIHAERTGPSASHPGAETFQEYAQPLLQRPERPGDLFFRSMLRNIGPPPPGENQGGGEGAGGAPPGLARSLHDILSLLNPASAMHGGAVYSQEDLDRIITSLMEANPQSNAAPPATEEALRNLERQPVDGQMLGSEGKAECTICINEMKEGDMATFLPCNHWFHEECVTLWLKEHNTCPICRTPIEKTDRGDNNNSGSGNNNNDDGNQSQGPNSGPSSNQPSPFGTRGSFMSNPHQSGAFDGPE</sequence>
<evidence type="ECO:0000256" key="7">
    <source>
        <dbReference type="ARBA" id="ARBA00022833"/>
    </source>
</evidence>
<evidence type="ECO:0000256" key="3">
    <source>
        <dbReference type="ARBA" id="ARBA00022679"/>
    </source>
</evidence>
<dbReference type="GO" id="GO:0005634">
    <property type="term" value="C:nucleus"/>
    <property type="evidence" value="ECO:0007669"/>
    <property type="project" value="TreeGrafter"/>
</dbReference>
<evidence type="ECO:0000256" key="1">
    <source>
        <dbReference type="ARBA" id="ARBA00000900"/>
    </source>
</evidence>
<dbReference type="STRING" id="42673.A0A2K0UUV3"/>
<evidence type="ECO:0000256" key="4">
    <source>
        <dbReference type="ARBA" id="ARBA00022723"/>
    </source>
</evidence>
<protein>
    <recommendedName>
        <fullName evidence="2">RING-type E3 ubiquitin transferase</fullName>
        <ecNumber evidence="2">2.3.2.27</ecNumber>
    </recommendedName>
</protein>
<dbReference type="SMART" id="SM00184">
    <property type="entry name" value="RING"/>
    <property type="match status" value="1"/>
</dbReference>
<proteinExistence type="predicted"/>
<feature type="region of interest" description="Disordered" evidence="9">
    <location>
        <begin position="361"/>
        <end position="421"/>
    </location>
</feature>
<dbReference type="InterPro" id="IPR013083">
    <property type="entry name" value="Znf_RING/FYVE/PHD"/>
</dbReference>
<evidence type="ECO:0000313" key="11">
    <source>
        <dbReference type="EMBL" id="PNP61531.1"/>
    </source>
</evidence>
<dbReference type="Pfam" id="PF13639">
    <property type="entry name" value="zf-RING_2"/>
    <property type="match status" value="1"/>
</dbReference>
<dbReference type="InterPro" id="IPR001841">
    <property type="entry name" value="Znf_RING"/>
</dbReference>
<keyword evidence="4" id="KW-0479">Metal-binding</keyword>
<dbReference type="CDD" id="cd16454">
    <property type="entry name" value="RING-H2_PA-TM-RING"/>
    <property type="match status" value="1"/>
</dbReference>
<keyword evidence="3" id="KW-0808">Transferase</keyword>
<feature type="compositionally biased region" description="Basic and acidic residues" evidence="9">
    <location>
        <begin position="53"/>
        <end position="73"/>
    </location>
</feature>
<keyword evidence="6" id="KW-0833">Ubl conjugation pathway</keyword>
<evidence type="ECO:0000256" key="6">
    <source>
        <dbReference type="ARBA" id="ARBA00022786"/>
    </source>
</evidence>
<feature type="compositionally biased region" description="Gly residues" evidence="9">
    <location>
        <begin position="230"/>
        <end position="241"/>
    </location>
</feature>
<dbReference type="InterPro" id="IPR051834">
    <property type="entry name" value="RING_finger_E3_ligase"/>
</dbReference>
<keyword evidence="5 8" id="KW-0863">Zinc-finger</keyword>
<dbReference type="EMBL" id="MTQA01000292">
    <property type="protein sequence ID" value="PNP61531.1"/>
    <property type="molecule type" value="Genomic_DNA"/>
</dbReference>
<feature type="region of interest" description="Disordered" evidence="9">
    <location>
        <begin position="127"/>
        <end position="148"/>
    </location>
</feature>
<name>A0A2K0UUV3_GIBNY</name>
<feature type="compositionally biased region" description="Low complexity" evidence="9">
    <location>
        <begin position="370"/>
        <end position="400"/>
    </location>
</feature>
<dbReference type="GO" id="GO:0016567">
    <property type="term" value="P:protein ubiquitination"/>
    <property type="evidence" value="ECO:0007669"/>
    <property type="project" value="UniProtKB-ARBA"/>
</dbReference>
<organism evidence="11 12">
    <name type="scientific">Gibberella nygamai</name>
    <name type="common">Bean root rot disease fungus</name>
    <name type="synonym">Fusarium nygamai</name>
    <dbReference type="NCBI Taxonomy" id="42673"/>
    <lineage>
        <taxon>Eukaryota</taxon>
        <taxon>Fungi</taxon>
        <taxon>Dikarya</taxon>
        <taxon>Ascomycota</taxon>
        <taxon>Pezizomycotina</taxon>
        <taxon>Sordariomycetes</taxon>
        <taxon>Hypocreomycetidae</taxon>
        <taxon>Hypocreales</taxon>
        <taxon>Nectriaceae</taxon>
        <taxon>Fusarium</taxon>
        <taxon>Fusarium fujikuroi species complex</taxon>
    </lineage>
</organism>
<evidence type="ECO:0000256" key="2">
    <source>
        <dbReference type="ARBA" id="ARBA00012483"/>
    </source>
</evidence>
<evidence type="ECO:0000256" key="5">
    <source>
        <dbReference type="ARBA" id="ARBA00022771"/>
    </source>
</evidence>